<name>A0AAD4NVC2_9PLEO</name>
<keyword evidence="3" id="KW-1185">Reference proteome</keyword>
<dbReference type="AlphaFoldDB" id="A0AAD4NVC2"/>
<proteinExistence type="predicted"/>
<evidence type="ECO:0000313" key="3">
    <source>
        <dbReference type="Proteomes" id="UP001199106"/>
    </source>
</evidence>
<organism evidence="2 3">
    <name type="scientific">Alternaria panax</name>
    <dbReference type="NCBI Taxonomy" id="48097"/>
    <lineage>
        <taxon>Eukaryota</taxon>
        <taxon>Fungi</taxon>
        <taxon>Dikarya</taxon>
        <taxon>Ascomycota</taxon>
        <taxon>Pezizomycotina</taxon>
        <taxon>Dothideomycetes</taxon>
        <taxon>Pleosporomycetidae</taxon>
        <taxon>Pleosporales</taxon>
        <taxon>Pleosporineae</taxon>
        <taxon>Pleosporaceae</taxon>
        <taxon>Alternaria</taxon>
        <taxon>Alternaria sect. Panax</taxon>
    </lineage>
</organism>
<evidence type="ECO:0000313" key="2">
    <source>
        <dbReference type="EMBL" id="KAG9195728.1"/>
    </source>
</evidence>
<reference evidence="2" key="1">
    <citation type="submission" date="2021-07" db="EMBL/GenBank/DDBJ databases">
        <title>Genome Resource of American Ginseng Black Spot Pathogen Alternaria panax.</title>
        <authorList>
            <person name="Qiu C."/>
            <person name="Wang W."/>
            <person name="Liu Z."/>
        </authorList>
    </citation>
    <scope>NUCLEOTIDE SEQUENCE</scope>
    <source>
        <strain evidence="2">BNCC115425</strain>
    </source>
</reference>
<gene>
    <name evidence="2" type="ORF">G6011_00849</name>
</gene>
<evidence type="ECO:0000256" key="1">
    <source>
        <dbReference type="SAM" id="MobiDB-lite"/>
    </source>
</evidence>
<dbReference type="Proteomes" id="UP001199106">
    <property type="component" value="Unassembled WGS sequence"/>
</dbReference>
<feature type="region of interest" description="Disordered" evidence="1">
    <location>
        <begin position="133"/>
        <end position="164"/>
    </location>
</feature>
<dbReference type="EMBL" id="JAANER010000001">
    <property type="protein sequence ID" value="KAG9195728.1"/>
    <property type="molecule type" value="Genomic_DNA"/>
</dbReference>
<feature type="compositionally biased region" description="Basic and acidic residues" evidence="1">
    <location>
        <begin position="143"/>
        <end position="153"/>
    </location>
</feature>
<comment type="caution">
    <text evidence="2">The sequence shown here is derived from an EMBL/GenBank/DDBJ whole genome shotgun (WGS) entry which is preliminary data.</text>
</comment>
<protein>
    <submittedName>
        <fullName evidence="2">Uncharacterized protein</fullName>
    </submittedName>
</protein>
<sequence length="164" mass="18341">MAHPDQAWKDRAAIMEPATASWGVRIHASDFAKLKAGIESESMDDKWNIWSEEMSENNNICVHYARSWTGNKMYILHVKPNAGDGDAGAKIEGITWAQGKGRVDEEQGKRNAIIITRGILDCEIDALPPYRLEDFGENPASKRVFEEQKRQELADEATGNGTPR</sequence>
<accession>A0AAD4NVC2</accession>